<evidence type="ECO:0000313" key="4">
    <source>
        <dbReference type="Proteomes" id="UP000053617"/>
    </source>
</evidence>
<sequence>MNRLQEIAKTNPKFIVFSERPLLFVPVEWTQKLRDSNFGESEAAPQRLEKLNSDTQSSVPRSAKECKERDDHKCVLTGKPNPDAAHIFPYYMINPRSKADRNKMFNGVPEFWTSLRIFWDENRVNKWKRTIFQDHQHQNPYASVDRCFNLISLSVETHDMWKMGMFALKPLQLSSDRLDFVEGYFLPRIQGDGSTPRICSGEILTLTTKDPENLPLPSLELLEMKWFLQRLVGMSGAARYPILDFDDDESEDDSSWSAPERTPDVDNSLEMGL</sequence>
<organism evidence="3 4">
    <name type="scientific">Rhinocladiella mackenziei CBS 650.93</name>
    <dbReference type="NCBI Taxonomy" id="1442369"/>
    <lineage>
        <taxon>Eukaryota</taxon>
        <taxon>Fungi</taxon>
        <taxon>Dikarya</taxon>
        <taxon>Ascomycota</taxon>
        <taxon>Pezizomycotina</taxon>
        <taxon>Eurotiomycetes</taxon>
        <taxon>Chaetothyriomycetidae</taxon>
        <taxon>Chaetothyriales</taxon>
        <taxon>Herpotrichiellaceae</taxon>
        <taxon>Rhinocladiella</taxon>
    </lineage>
</organism>
<feature type="region of interest" description="Disordered" evidence="1">
    <location>
        <begin position="38"/>
        <end position="64"/>
    </location>
</feature>
<feature type="region of interest" description="Disordered" evidence="1">
    <location>
        <begin position="247"/>
        <end position="273"/>
    </location>
</feature>
<evidence type="ECO:0000313" key="3">
    <source>
        <dbReference type="EMBL" id="KIX09361.1"/>
    </source>
</evidence>
<feature type="domain" description="HNH nuclease" evidence="2">
    <location>
        <begin position="74"/>
        <end position="168"/>
    </location>
</feature>
<dbReference type="OrthoDB" id="5416097at2759"/>
<dbReference type="HOGENOM" id="CLU_089038_0_0_1"/>
<dbReference type="EMBL" id="KN847475">
    <property type="protein sequence ID" value="KIX09361.1"/>
    <property type="molecule type" value="Genomic_DNA"/>
</dbReference>
<evidence type="ECO:0000256" key="1">
    <source>
        <dbReference type="SAM" id="MobiDB-lite"/>
    </source>
</evidence>
<dbReference type="Pfam" id="PF13391">
    <property type="entry name" value="HNH_2"/>
    <property type="match status" value="1"/>
</dbReference>
<dbReference type="Proteomes" id="UP000053617">
    <property type="component" value="Unassembled WGS sequence"/>
</dbReference>
<protein>
    <recommendedName>
        <fullName evidence="2">HNH nuclease domain-containing protein</fullName>
    </recommendedName>
</protein>
<evidence type="ECO:0000259" key="2">
    <source>
        <dbReference type="Pfam" id="PF13391"/>
    </source>
</evidence>
<dbReference type="RefSeq" id="XP_013276497.1">
    <property type="nucleotide sequence ID" value="XM_013421043.1"/>
</dbReference>
<reference evidence="3 4" key="1">
    <citation type="submission" date="2015-01" db="EMBL/GenBank/DDBJ databases">
        <title>The Genome Sequence of Rhinocladiella mackenzie CBS 650.93.</title>
        <authorList>
            <consortium name="The Broad Institute Genomics Platform"/>
            <person name="Cuomo C."/>
            <person name="de Hoog S."/>
            <person name="Gorbushina A."/>
            <person name="Stielow B."/>
            <person name="Teixiera M."/>
            <person name="Abouelleil A."/>
            <person name="Chapman S.B."/>
            <person name="Priest M."/>
            <person name="Young S.K."/>
            <person name="Wortman J."/>
            <person name="Nusbaum C."/>
            <person name="Birren B."/>
        </authorList>
    </citation>
    <scope>NUCLEOTIDE SEQUENCE [LARGE SCALE GENOMIC DNA]</scope>
    <source>
        <strain evidence="3 4">CBS 650.93</strain>
    </source>
</reference>
<dbReference type="AlphaFoldDB" id="A0A0D2J0Y8"/>
<name>A0A0D2J0Y8_9EURO</name>
<accession>A0A0D2J0Y8</accession>
<dbReference type="GeneID" id="25288511"/>
<keyword evidence="4" id="KW-1185">Reference proteome</keyword>
<dbReference type="InterPro" id="IPR003615">
    <property type="entry name" value="HNH_nuc"/>
</dbReference>
<proteinExistence type="predicted"/>
<dbReference type="VEuPathDB" id="FungiDB:Z518_00440"/>
<gene>
    <name evidence="3" type="ORF">Z518_00440</name>
</gene>